<feature type="compositionally biased region" description="Acidic residues" evidence="4">
    <location>
        <begin position="130"/>
        <end position="140"/>
    </location>
</feature>
<dbReference type="AlphaFoldDB" id="A0A8D8M7W5"/>
<reference evidence="5" key="1">
    <citation type="submission" date="2021-05" db="EMBL/GenBank/DDBJ databases">
        <authorList>
            <person name="Alioto T."/>
            <person name="Alioto T."/>
            <person name="Gomez Garrido J."/>
        </authorList>
    </citation>
    <scope>NUCLEOTIDE SEQUENCE</scope>
</reference>
<name>A0A8D8M7W5_9HEMI</name>
<dbReference type="PANTHER" id="PTHR15367:SF2">
    <property type="entry name" value="DNA-DIRECTED RNA POLYMERASE III SUBUNIT"/>
    <property type="match status" value="1"/>
</dbReference>
<comment type="similarity">
    <text evidence="2">Belongs to the eukaryotic RPC7 RNA polymerase subunit family.</text>
</comment>
<dbReference type="PANTHER" id="PTHR15367">
    <property type="entry name" value="DNA-DIRECTED RNA POLYMERASE III"/>
    <property type="match status" value="1"/>
</dbReference>
<dbReference type="InterPro" id="IPR024661">
    <property type="entry name" value="RNA_pol_III_Rpc31"/>
</dbReference>
<evidence type="ECO:0000256" key="4">
    <source>
        <dbReference type="SAM" id="MobiDB-lite"/>
    </source>
</evidence>
<dbReference type="EMBL" id="HBUF01045677">
    <property type="protein sequence ID" value="CAG6619548.1"/>
    <property type="molecule type" value="Transcribed_RNA"/>
</dbReference>
<comment type="subcellular location">
    <subcellularLocation>
        <location evidence="1">Nucleus</location>
    </subcellularLocation>
</comment>
<evidence type="ECO:0000256" key="2">
    <source>
        <dbReference type="ARBA" id="ARBA00008352"/>
    </source>
</evidence>
<accession>A0A8D8M7W5</accession>
<evidence type="ECO:0008006" key="6">
    <source>
        <dbReference type="Google" id="ProtNLM"/>
    </source>
</evidence>
<protein>
    <recommendedName>
        <fullName evidence="6">DNA-directed RNA polymerase III subunit</fullName>
    </recommendedName>
</protein>
<dbReference type="Pfam" id="PF11705">
    <property type="entry name" value="RNA_pol_3_Rpc31"/>
    <property type="match status" value="1"/>
</dbReference>
<sequence>MSAGRGGSNASRGAPKRPFESDIAAANLYKEKNIQPPPLYPTLEHKAVSIPSTDIFKHLIDTKKKIEKDMKESNTKLRMSSDLEWKLVPSELKILGTRKRKATKLNINKGKDIDWLKKLEEQESIKIKEEMEDPDEDEEGKAEKKIKEEVEDEEDEGEEEVDEDEMMDEGTDYIQNYFDNGEDYIDENDDLDDGPVY</sequence>
<proteinExistence type="inferred from homology"/>
<dbReference type="EMBL" id="HBUF01045678">
    <property type="protein sequence ID" value="CAG6619549.1"/>
    <property type="molecule type" value="Transcribed_RNA"/>
</dbReference>
<feature type="compositionally biased region" description="Acidic residues" evidence="4">
    <location>
        <begin position="180"/>
        <end position="197"/>
    </location>
</feature>
<evidence type="ECO:0000256" key="3">
    <source>
        <dbReference type="ARBA" id="ARBA00023242"/>
    </source>
</evidence>
<dbReference type="GO" id="GO:0006383">
    <property type="term" value="P:transcription by RNA polymerase III"/>
    <property type="evidence" value="ECO:0007669"/>
    <property type="project" value="InterPro"/>
</dbReference>
<dbReference type="GO" id="GO:0005666">
    <property type="term" value="C:RNA polymerase III complex"/>
    <property type="evidence" value="ECO:0007669"/>
    <property type="project" value="TreeGrafter"/>
</dbReference>
<feature type="region of interest" description="Disordered" evidence="4">
    <location>
        <begin position="124"/>
        <end position="197"/>
    </location>
</feature>
<organism evidence="5">
    <name type="scientific">Cacopsylla melanoneura</name>
    <dbReference type="NCBI Taxonomy" id="428564"/>
    <lineage>
        <taxon>Eukaryota</taxon>
        <taxon>Metazoa</taxon>
        <taxon>Ecdysozoa</taxon>
        <taxon>Arthropoda</taxon>
        <taxon>Hexapoda</taxon>
        <taxon>Insecta</taxon>
        <taxon>Pterygota</taxon>
        <taxon>Neoptera</taxon>
        <taxon>Paraneoptera</taxon>
        <taxon>Hemiptera</taxon>
        <taxon>Sternorrhyncha</taxon>
        <taxon>Psylloidea</taxon>
        <taxon>Psyllidae</taxon>
        <taxon>Psyllinae</taxon>
        <taxon>Cacopsylla</taxon>
    </lineage>
</organism>
<feature type="compositionally biased region" description="Acidic residues" evidence="4">
    <location>
        <begin position="149"/>
        <end position="171"/>
    </location>
</feature>
<keyword evidence="3" id="KW-0539">Nucleus</keyword>
<evidence type="ECO:0000313" key="5">
    <source>
        <dbReference type="EMBL" id="CAG6619548.1"/>
    </source>
</evidence>
<evidence type="ECO:0000256" key="1">
    <source>
        <dbReference type="ARBA" id="ARBA00004123"/>
    </source>
</evidence>